<dbReference type="PANTHER" id="PTHR31480">
    <property type="entry name" value="BIFUNCTIONAL LYCOPENE CYCLASE/PHYTOENE SYNTHASE"/>
    <property type="match status" value="1"/>
</dbReference>
<comment type="caution">
    <text evidence="1">The sequence shown here is derived from an EMBL/GenBank/DDBJ whole genome shotgun (WGS) entry which is preliminary data.</text>
</comment>
<dbReference type="Pfam" id="PF00494">
    <property type="entry name" value="SQS_PSY"/>
    <property type="match status" value="1"/>
</dbReference>
<keyword evidence="2" id="KW-1185">Reference proteome</keyword>
<dbReference type="Proteomes" id="UP001589627">
    <property type="component" value="Unassembled WGS sequence"/>
</dbReference>
<proteinExistence type="predicted"/>
<protein>
    <submittedName>
        <fullName evidence="1">Squalene/phytoene synthase family protein</fullName>
    </submittedName>
</protein>
<reference evidence="1 2" key="1">
    <citation type="submission" date="2024-09" db="EMBL/GenBank/DDBJ databases">
        <authorList>
            <person name="Sun Q."/>
            <person name="Mori K."/>
        </authorList>
    </citation>
    <scope>NUCLEOTIDE SEQUENCE [LARGE SCALE GENOMIC DNA]</scope>
    <source>
        <strain evidence="1 2">TBRC 0563</strain>
    </source>
</reference>
<accession>A0ABV5YZR5</accession>
<evidence type="ECO:0000313" key="1">
    <source>
        <dbReference type="EMBL" id="MFB9840500.1"/>
    </source>
</evidence>
<sequence length="90" mass="9762">MTERELAAAGITEPSLRDAYLRCRALNARHGRTFFLATRLLPPSRRPAIHALYGFARHADDIVDEPAPGTPLTRIAASLDRLAAELAGGL</sequence>
<dbReference type="Gene3D" id="1.10.600.10">
    <property type="entry name" value="Farnesyl Diphosphate Synthase"/>
    <property type="match status" value="1"/>
</dbReference>
<dbReference type="SUPFAM" id="SSF48576">
    <property type="entry name" value="Terpenoid synthases"/>
    <property type="match status" value="1"/>
</dbReference>
<feature type="non-terminal residue" evidence="1">
    <location>
        <position position="90"/>
    </location>
</feature>
<evidence type="ECO:0000313" key="2">
    <source>
        <dbReference type="Proteomes" id="UP001589627"/>
    </source>
</evidence>
<gene>
    <name evidence="1" type="ORF">ACFFNX_50990</name>
</gene>
<dbReference type="InterPro" id="IPR002060">
    <property type="entry name" value="Squ/phyt_synthse"/>
</dbReference>
<dbReference type="InterPro" id="IPR008949">
    <property type="entry name" value="Isoprenoid_synthase_dom_sf"/>
</dbReference>
<organism evidence="1 2">
    <name type="scientific">Actinoallomurus acaciae</name>
    <dbReference type="NCBI Taxonomy" id="502577"/>
    <lineage>
        <taxon>Bacteria</taxon>
        <taxon>Bacillati</taxon>
        <taxon>Actinomycetota</taxon>
        <taxon>Actinomycetes</taxon>
        <taxon>Streptosporangiales</taxon>
        <taxon>Thermomonosporaceae</taxon>
        <taxon>Actinoallomurus</taxon>
    </lineage>
</organism>
<dbReference type="RefSeq" id="WP_378213733.1">
    <property type="nucleotide sequence ID" value="NZ_JBHLZP010001121.1"/>
</dbReference>
<dbReference type="EMBL" id="JBHLZP010001121">
    <property type="protein sequence ID" value="MFB9840500.1"/>
    <property type="molecule type" value="Genomic_DNA"/>
</dbReference>
<name>A0ABV5YZR5_9ACTN</name>